<dbReference type="OrthoDB" id="581516at2"/>
<reference evidence="3 4" key="1">
    <citation type="submission" date="2018-09" db="EMBL/GenBank/DDBJ databases">
        <title>Hymenobacter medium sp. nov., isolated from R2A medium.</title>
        <authorList>
            <person name="Yingchao G."/>
        </authorList>
    </citation>
    <scope>NUCLEOTIDE SEQUENCE [LARGE SCALE GENOMIC DNA]</scope>
    <source>
        <strain evidence="4">sh-6</strain>
    </source>
</reference>
<dbReference type="InterPro" id="IPR019060">
    <property type="entry name" value="DUF2382"/>
</dbReference>
<evidence type="ECO:0000313" key="4">
    <source>
        <dbReference type="Proteomes" id="UP000262802"/>
    </source>
</evidence>
<evidence type="ECO:0000259" key="2">
    <source>
        <dbReference type="Pfam" id="PF09557"/>
    </source>
</evidence>
<dbReference type="InterPro" id="IPR052967">
    <property type="entry name" value="Stress_Response_Assoc"/>
</dbReference>
<evidence type="ECO:0000313" key="3">
    <source>
        <dbReference type="EMBL" id="AYA35831.1"/>
    </source>
</evidence>
<dbReference type="PANTHER" id="PTHR38463">
    <property type="entry name" value="STRESS RESPONSE PROTEIN YSNF"/>
    <property type="match status" value="1"/>
</dbReference>
<feature type="region of interest" description="Disordered" evidence="1">
    <location>
        <begin position="253"/>
        <end position="299"/>
    </location>
</feature>
<feature type="compositionally biased region" description="Polar residues" evidence="1">
    <location>
        <begin position="137"/>
        <end position="147"/>
    </location>
</feature>
<dbReference type="AlphaFoldDB" id="A0A3B7R2H3"/>
<name>A0A3B7R2H3_9BACT</name>
<gene>
    <name evidence="3" type="ORF">D3Y59_01470</name>
</gene>
<keyword evidence="4" id="KW-1185">Reference proteome</keyword>
<sequence length="299" mass="33392">MAQTVIGMFDDANQARQAAQQLESMGVTRDHIDISAQNTTGATSSTSTTASSTNDDSISGFFRSLFNSDDEISKYSEVARRGAMVTVHASDQTEAQRAAEVLDRCGAVDVDERAQQYRSGWTGMGAQNMGQQNMTAGTNTTANSMTSRDMVGRGTDMTDQSIPIIEENLQVGKREVETGGMRLRSRIVERPVEEHLRLRQEHAWVERNPVNRPATEADIQNFKEGEMEITERAEVPVVNKEARVVEEVRLGKEVEERDETIRDTVRRTDVDVERLNSDDPMRQRRMSSDEDDTNRGTGL</sequence>
<feature type="domain" description="DUF2382" evidence="2">
    <location>
        <begin position="163"/>
        <end position="272"/>
    </location>
</feature>
<dbReference type="PANTHER" id="PTHR38463:SF1">
    <property type="entry name" value="STRESS RESPONSE PROTEIN YSNF"/>
    <property type="match status" value="1"/>
</dbReference>
<dbReference type="RefSeq" id="WP_119443420.1">
    <property type="nucleotide sequence ID" value="NZ_CP032317.1"/>
</dbReference>
<dbReference type="KEGG" id="hyh:D3Y59_01470"/>
<feature type="region of interest" description="Disordered" evidence="1">
    <location>
        <begin position="137"/>
        <end position="156"/>
    </location>
</feature>
<accession>A0A3B7R2H3</accession>
<dbReference type="Pfam" id="PF09557">
    <property type="entry name" value="DUF2382"/>
    <property type="match status" value="1"/>
</dbReference>
<proteinExistence type="predicted"/>
<evidence type="ECO:0000256" key="1">
    <source>
        <dbReference type="SAM" id="MobiDB-lite"/>
    </source>
</evidence>
<organism evidence="3 4">
    <name type="scientific">Hymenobacter oligotrophus</name>
    <dbReference type="NCBI Taxonomy" id="2319843"/>
    <lineage>
        <taxon>Bacteria</taxon>
        <taxon>Pseudomonadati</taxon>
        <taxon>Bacteroidota</taxon>
        <taxon>Cytophagia</taxon>
        <taxon>Cytophagales</taxon>
        <taxon>Hymenobacteraceae</taxon>
        <taxon>Hymenobacter</taxon>
    </lineage>
</organism>
<dbReference type="Proteomes" id="UP000262802">
    <property type="component" value="Chromosome"/>
</dbReference>
<feature type="compositionally biased region" description="Basic and acidic residues" evidence="1">
    <location>
        <begin position="253"/>
        <end position="288"/>
    </location>
</feature>
<protein>
    <submittedName>
        <fullName evidence="3">DUF2382 domain-containing protein</fullName>
    </submittedName>
</protein>
<dbReference type="EMBL" id="CP032317">
    <property type="protein sequence ID" value="AYA35831.1"/>
    <property type="molecule type" value="Genomic_DNA"/>
</dbReference>